<feature type="transmembrane region" description="Helical" evidence="2">
    <location>
        <begin position="110"/>
        <end position="130"/>
    </location>
</feature>
<keyword evidence="2" id="KW-1133">Transmembrane helix</keyword>
<organism evidence="4 5">
    <name type="scientific">Mytilus coruscus</name>
    <name type="common">Sea mussel</name>
    <dbReference type="NCBI Taxonomy" id="42192"/>
    <lineage>
        <taxon>Eukaryota</taxon>
        <taxon>Metazoa</taxon>
        <taxon>Spiralia</taxon>
        <taxon>Lophotrochozoa</taxon>
        <taxon>Mollusca</taxon>
        <taxon>Bivalvia</taxon>
        <taxon>Autobranchia</taxon>
        <taxon>Pteriomorphia</taxon>
        <taxon>Mytilida</taxon>
        <taxon>Mytiloidea</taxon>
        <taxon>Mytilidae</taxon>
        <taxon>Mytilinae</taxon>
        <taxon>Mytilus</taxon>
    </lineage>
</organism>
<dbReference type="InterPro" id="IPR050327">
    <property type="entry name" value="Proton-linked_MCT"/>
</dbReference>
<sequence length="573" mass="62507">MGLYSWLEKKEGGFWGVVVVFSAFMIQIPSFGTAQSFGIYNMFFLRYFDDSPAAISLIGSINVGVFLGSGPIATILMNHMSHRKVALIGATLSCIGLIGLPFAPNIIYMYGFYGVLSGLGFCLVYVPSHVLSGLYYDTKRSLATGLATSGSGVGAIIFPILVNFLVDKYGWRGSFYIVCGISMQNFIFASLLRPVPESLKQKYEKAAQDREIEVEGLDTEPKKTESEIHVKDSQKLYMKTTSVKLLSYARKMSLEDEIIEEEKNSEVKSNINPNEGVALENVQLQEKSSKTNIKIVEDKAKEVQDGTHTGIVIPGSPTRLLKGETKGSMEIDTCKKCDTSRNSLNEVEQLAMTKKSTCSILFNYAFIIFFANNILWNMGVVIILLFGPQYFLTIGLTEQSSASIFSIGGFGAFFGSILGGIVGNIPKLRLDIAYIVITVLTGSFCLLFPITAFHSFGGFALIYVAFSVMANIIMGLLVVAVAAIVGPDALGTGMGYVMLANGIGSIAAPPLIGWVFEQTGSIEIAFYIGGGCIILAGLLIILIPVLDYFYLEPKPNRRKPEKIPKECLHVYCM</sequence>
<dbReference type="PANTHER" id="PTHR11360">
    <property type="entry name" value="MONOCARBOXYLATE TRANSPORTER"/>
    <property type="match status" value="1"/>
</dbReference>
<evidence type="ECO:0000256" key="1">
    <source>
        <dbReference type="ARBA" id="ARBA00004141"/>
    </source>
</evidence>
<feature type="transmembrane region" description="Helical" evidence="2">
    <location>
        <begin position="460"/>
        <end position="486"/>
    </location>
</feature>
<dbReference type="GO" id="GO:0008028">
    <property type="term" value="F:monocarboxylic acid transmembrane transporter activity"/>
    <property type="evidence" value="ECO:0007669"/>
    <property type="project" value="TreeGrafter"/>
</dbReference>
<name>A0A6J8BG98_MYTCO</name>
<feature type="transmembrane region" description="Helical" evidence="2">
    <location>
        <begin position="361"/>
        <end position="384"/>
    </location>
</feature>
<feature type="transmembrane region" description="Helical" evidence="2">
    <location>
        <begin position="432"/>
        <end position="454"/>
    </location>
</feature>
<proteinExistence type="predicted"/>
<feature type="transmembrane region" description="Helical" evidence="2">
    <location>
        <begin position="524"/>
        <end position="550"/>
    </location>
</feature>
<dbReference type="InterPro" id="IPR011701">
    <property type="entry name" value="MFS"/>
</dbReference>
<keyword evidence="5" id="KW-1185">Reference proteome</keyword>
<evidence type="ECO:0000256" key="2">
    <source>
        <dbReference type="SAM" id="Phobius"/>
    </source>
</evidence>
<protein>
    <recommendedName>
        <fullName evidence="3">Major facilitator superfamily (MFS) profile domain-containing protein</fullName>
    </recommendedName>
</protein>
<feature type="domain" description="Major facilitator superfamily (MFS) profile" evidence="3">
    <location>
        <begin position="18"/>
        <end position="548"/>
    </location>
</feature>
<dbReference type="Gene3D" id="1.20.1250.20">
    <property type="entry name" value="MFS general substrate transporter like domains"/>
    <property type="match status" value="2"/>
</dbReference>
<dbReference type="PROSITE" id="PS50850">
    <property type="entry name" value="MFS"/>
    <property type="match status" value="1"/>
</dbReference>
<keyword evidence="2" id="KW-0812">Transmembrane</keyword>
<feature type="transmembrane region" description="Helical" evidence="2">
    <location>
        <begin position="52"/>
        <end position="73"/>
    </location>
</feature>
<keyword evidence="2" id="KW-0472">Membrane</keyword>
<dbReference type="OrthoDB" id="6499973at2759"/>
<feature type="transmembrane region" description="Helical" evidence="2">
    <location>
        <begin position="142"/>
        <end position="162"/>
    </location>
</feature>
<dbReference type="AlphaFoldDB" id="A0A6J8BG98"/>
<dbReference type="Proteomes" id="UP000507470">
    <property type="component" value="Unassembled WGS sequence"/>
</dbReference>
<dbReference type="Pfam" id="PF07690">
    <property type="entry name" value="MFS_1"/>
    <property type="match status" value="1"/>
</dbReference>
<dbReference type="InterPro" id="IPR020846">
    <property type="entry name" value="MFS_dom"/>
</dbReference>
<comment type="subcellular location">
    <subcellularLocation>
        <location evidence="1">Membrane</location>
        <topology evidence="1">Multi-pass membrane protein</topology>
    </subcellularLocation>
</comment>
<accession>A0A6J8BG98</accession>
<dbReference type="PANTHER" id="PTHR11360:SF316">
    <property type="entry name" value="MONOCARBOXYLATE TRANSPORTER 12-LIKE"/>
    <property type="match status" value="1"/>
</dbReference>
<dbReference type="InterPro" id="IPR036259">
    <property type="entry name" value="MFS_trans_sf"/>
</dbReference>
<dbReference type="GO" id="GO:0016020">
    <property type="term" value="C:membrane"/>
    <property type="evidence" value="ECO:0007669"/>
    <property type="project" value="UniProtKB-SubCell"/>
</dbReference>
<feature type="transmembrane region" description="Helical" evidence="2">
    <location>
        <begin position="174"/>
        <end position="192"/>
    </location>
</feature>
<evidence type="ECO:0000313" key="4">
    <source>
        <dbReference type="EMBL" id="CAC5381689.1"/>
    </source>
</evidence>
<dbReference type="EMBL" id="CACVKT020003090">
    <property type="protein sequence ID" value="CAC5381689.1"/>
    <property type="molecule type" value="Genomic_DNA"/>
</dbReference>
<dbReference type="SUPFAM" id="SSF103473">
    <property type="entry name" value="MFS general substrate transporter"/>
    <property type="match status" value="1"/>
</dbReference>
<feature type="transmembrane region" description="Helical" evidence="2">
    <location>
        <begin position="12"/>
        <end position="32"/>
    </location>
</feature>
<gene>
    <name evidence="4" type="ORF">MCOR_17560</name>
</gene>
<feature type="transmembrane region" description="Helical" evidence="2">
    <location>
        <begin position="493"/>
        <end position="512"/>
    </location>
</feature>
<feature type="transmembrane region" description="Helical" evidence="2">
    <location>
        <begin position="85"/>
        <end position="104"/>
    </location>
</feature>
<evidence type="ECO:0000259" key="3">
    <source>
        <dbReference type="PROSITE" id="PS50850"/>
    </source>
</evidence>
<evidence type="ECO:0000313" key="5">
    <source>
        <dbReference type="Proteomes" id="UP000507470"/>
    </source>
</evidence>
<reference evidence="4 5" key="1">
    <citation type="submission" date="2020-06" db="EMBL/GenBank/DDBJ databases">
        <authorList>
            <person name="Li R."/>
            <person name="Bekaert M."/>
        </authorList>
    </citation>
    <scope>NUCLEOTIDE SEQUENCE [LARGE SCALE GENOMIC DNA]</scope>
    <source>
        <strain evidence="5">wild</strain>
    </source>
</reference>
<feature type="transmembrane region" description="Helical" evidence="2">
    <location>
        <begin position="404"/>
        <end position="425"/>
    </location>
</feature>